<evidence type="ECO:0000313" key="2">
    <source>
        <dbReference type="Proteomes" id="UP000001805"/>
    </source>
</evidence>
<dbReference type="VEuPathDB" id="FungiDB:NCU10057"/>
<dbReference type="AlphaFoldDB" id="V5IKD0"/>
<proteinExistence type="predicted"/>
<keyword evidence="2" id="KW-1185">Reference proteome</keyword>
<sequence>MLGSASVLDSILWDEQMDGGCLAKNVAVTVTVAKASGEMESGDPALRTKRRQVTVPMMPKTNLKLPSREAPGQVAPSMDFITAEDSILILTGYCTTVHRYHRQDRLQFSLILIKGLTAKGQEHVRATIQPTTLRTQPQKHFGYCNEDR</sequence>
<gene>
    <name evidence="1" type="ORF">NCU10057</name>
</gene>
<protein>
    <submittedName>
        <fullName evidence="1">Uncharacterized protein</fullName>
    </submittedName>
</protein>
<dbReference type="GeneID" id="23568522"/>
<dbReference type="InParanoid" id="V5IKD0"/>
<name>V5IKD0_NEUCR</name>
<dbReference type="Proteomes" id="UP000001805">
    <property type="component" value="Chromosome 7, Linkage Group VII"/>
</dbReference>
<dbReference type="EMBL" id="CM002242">
    <property type="protein sequence ID" value="ESA41883.1"/>
    <property type="molecule type" value="Genomic_DNA"/>
</dbReference>
<dbReference type="KEGG" id="ncr:NCU10057"/>
<reference evidence="1 2" key="1">
    <citation type="journal article" date="2003" name="Nature">
        <title>The genome sequence of the filamentous fungus Neurospora crassa.</title>
        <authorList>
            <person name="Galagan J.E."/>
            <person name="Calvo S.E."/>
            <person name="Borkovich K.A."/>
            <person name="Selker E.U."/>
            <person name="Read N.D."/>
            <person name="Jaffe D."/>
            <person name="FitzHugh W."/>
            <person name="Ma L.J."/>
            <person name="Smirnov S."/>
            <person name="Purcell S."/>
            <person name="Rehman B."/>
            <person name="Elkins T."/>
            <person name="Engels R."/>
            <person name="Wang S."/>
            <person name="Nielsen C.B."/>
            <person name="Butler J."/>
            <person name="Endrizzi M."/>
            <person name="Qui D."/>
            <person name="Ianakiev P."/>
            <person name="Bell-Pedersen D."/>
            <person name="Nelson M.A."/>
            <person name="Werner-Washburne M."/>
            <person name="Selitrennikoff C.P."/>
            <person name="Kinsey J.A."/>
            <person name="Braun E.L."/>
            <person name="Zelter A."/>
            <person name="Schulte U."/>
            <person name="Kothe G.O."/>
            <person name="Jedd G."/>
            <person name="Mewes W."/>
            <person name="Staben C."/>
            <person name="Marcotte E."/>
            <person name="Greenberg D."/>
            <person name="Roy A."/>
            <person name="Foley K."/>
            <person name="Naylor J."/>
            <person name="Stange-Thomann N."/>
            <person name="Barrett R."/>
            <person name="Gnerre S."/>
            <person name="Kamal M."/>
            <person name="Kamvysselis M."/>
            <person name="Mauceli E."/>
            <person name="Bielke C."/>
            <person name="Rudd S."/>
            <person name="Frishman D."/>
            <person name="Krystofova S."/>
            <person name="Rasmussen C."/>
            <person name="Metzenberg R.L."/>
            <person name="Perkins D.D."/>
            <person name="Kroken S."/>
            <person name="Cogoni C."/>
            <person name="Macino G."/>
            <person name="Catcheside D."/>
            <person name="Li W."/>
            <person name="Pratt R.J."/>
            <person name="Osmani S.A."/>
            <person name="DeSouza C.P."/>
            <person name="Glass L."/>
            <person name="Orbach M.J."/>
            <person name="Berglund J.A."/>
            <person name="Voelker R."/>
            <person name="Yarden O."/>
            <person name="Plamann M."/>
            <person name="Seiler S."/>
            <person name="Dunlap J."/>
            <person name="Radford A."/>
            <person name="Aramayo R."/>
            <person name="Natvig D.O."/>
            <person name="Alex L.A."/>
            <person name="Mannhaupt G."/>
            <person name="Ebbole D.J."/>
            <person name="Freitag M."/>
            <person name="Paulsen I."/>
            <person name="Sachs M.S."/>
            <person name="Lander E.S."/>
            <person name="Nusbaum C."/>
            <person name="Birren B."/>
        </authorList>
    </citation>
    <scope>NUCLEOTIDE SEQUENCE [LARGE SCALE GENOMIC DNA]</scope>
    <source>
        <strain evidence="2">ATCC 24698 / 74-OR23-1A / CBS 708.71 / DSM 1257 / FGSC 987</strain>
    </source>
</reference>
<accession>V5IKD0</accession>
<organism evidence="1 2">
    <name type="scientific">Neurospora crassa (strain ATCC 24698 / 74-OR23-1A / CBS 708.71 / DSM 1257 / FGSC 987)</name>
    <dbReference type="NCBI Taxonomy" id="367110"/>
    <lineage>
        <taxon>Eukaryota</taxon>
        <taxon>Fungi</taxon>
        <taxon>Dikarya</taxon>
        <taxon>Ascomycota</taxon>
        <taxon>Pezizomycotina</taxon>
        <taxon>Sordariomycetes</taxon>
        <taxon>Sordariomycetidae</taxon>
        <taxon>Sordariales</taxon>
        <taxon>Sordariaceae</taxon>
        <taxon>Neurospora</taxon>
    </lineage>
</organism>
<evidence type="ECO:0000313" key="1">
    <source>
        <dbReference type="EMBL" id="ESA41883.1"/>
    </source>
</evidence>
<dbReference type="RefSeq" id="XP_011395311.1">
    <property type="nucleotide sequence ID" value="XM_011397009.1"/>
</dbReference>